<dbReference type="RefSeq" id="WP_229485931.1">
    <property type="nucleotide sequence ID" value="NZ_JAIVFQ010000023.1"/>
</dbReference>
<reference evidence="2 3" key="1">
    <citation type="journal article" date="2021" name="Microorganisms">
        <title>Genome Evolution of Filamentous Cyanobacterium Nostoc Species: From Facultative Symbiosis to Free Living.</title>
        <authorList>
            <person name="Huo D."/>
            <person name="Li H."/>
            <person name="Cai F."/>
            <person name="Guo X."/>
            <person name="Qiao Z."/>
            <person name="Wang W."/>
            <person name="Yu G."/>
            <person name="Li R."/>
        </authorList>
    </citation>
    <scope>NUCLEOTIDE SEQUENCE [LARGE SCALE GENOMIC DNA]</scope>
    <source>
        <strain evidence="2 3">CHAB 5714</strain>
    </source>
</reference>
<feature type="signal peptide" evidence="1">
    <location>
        <begin position="1"/>
        <end position="28"/>
    </location>
</feature>
<dbReference type="EMBL" id="JAIVFQ010000023">
    <property type="protein sequence ID" value="MCC5600872.1"/>
    <property type="molecule type" value="Genomic_DNA"/>
</dbReference>
<gene>
    <name evidence="2" type="ORF">LC586_17010</name>
</gene>
<evidence type="ECO:0000256" key="1">
    <source>
        <dbReference type="SAM" id="SignalP"/>
    </source>
</evidence>
<dbReference type="InterPro" id="IPR013424">
    <property type="entry name" value="Ice-binding_C"/>
</dbReference>
<keyword evidence="1" id="KW-0732">Signal</keyword>
<proteinExistence type="predicted"/>
<organism evidence="2 3">
    <name type="scientific">Nostoc favosum CHAB5714</name>
    <dbReference type="NCBI Taxonomy" id="2780399"/>
    <lineage>
        <taxon>Bacteria</taxon>
        <taxon>Bacillati</taxon>
        <taxon>Cyanobacteriota</taxon>
        <taxon>Cyanophyceae</taxon>
        <taxon>Nostocales</taxon>
        <taxon>Nostocaceae</taxon>
        <taxon>Nostoc</taxon>
        <taxon>Nostoc favosum</taxon>
    </lineage>
</organism>
<dbReference type="Proteomes" id="UP001199525">
    <property type="component" value="Unassembled WGS sequence"/>
</dbReference>
<comment type="caution">
    <text evidence="2">The sequence shown here is derived from an EMBL/GenBank/DDBJ whole genome shotgun (WGS) entry which is preliminary data.</text>
</comment>
<name>A0ABS8I9Y0_9NOSO</name>
<evidence type="ECO:0000313" key="3">
    <source>
        <dbReference type="Proteomes" id="UP001199525"/>
    </source>
</evidence>
<keyword evidence="3" id="KW-1185">Reference proteome</keyword>
<dbReference type="NCBIfam" id="TIGR02595">
    <property type="entry name" value="PEP_CTERM"/>
    <property type="match status" value="1"/>
</dbReference>
<feature type="chain" id="PRO_5047213610" evidence="1">
    <location>
        <begin position="29"/>
        <end position="201"/>
    </location>
</feature>
<evidence type="ECO:0000313" key="2">
    <source>
        <dbReference type="EMBL" id="MCC5600872.1"/>
    </source>
</evidence>
<sequence length="201" mass="21393">MKNLALLSATALTTTFGLVFGTMQTASALDWNWNYSGTGIEANGTFTTNDTPNELGYYLISGITGIRNGETITGLQPAGTPIPGNEPFNVDNLISLNSQQLTGDGFGYSTSAGNFVSPFFATFLPTPGYLEVFSAPPLTPGFENLGTEDSELPIRFSATIISVPEPTSIVSLLALGTFSTHLVLKRKKLSKLTDNKLEKVS</sequence>
<protein>
    <submittedName>
        <fullName evidence="2">PEP-CTERM sorting domain-containing protein</fullName>
    </submittedName>
</protein>
<accession>A0ABS8I9Y0</accession>